<feature type="compositionally biased region" description="Basic and acidic residues" evidence="1">
    <location>
        <begin position="396"/>
        <end position="419"/>
    </location>
</feature>
<evidence type="ECO:0000313" key="3">
    <source>
        <dbReference type="EMBL" id="KOO22354.1"/>
    </source>
</evidence>
<evidence type="ECO:0000313" key="4">
    <source>
        <dbReference type="Proteomes" id="UP000037460"/>
    </source>
</evidence>
<protein>
    <submittedName>
        <fullName evidence="3">Uncharacterized protein</fullName>
    </submittedName>
</protein>
<proteinExistence type="predicted"/>
<keyword evidence="2" id="KW-1133">Transmembrane helix</keyword>
<accession>A0A0M0J6W5</accession>
<feature type="region of interest" description="Disordered" evidence="1">
    <location>
        <begin position="382"/>
        <end position="419"/>
    </location>
</feature>
<dbReference type="AlphaFoldDB" id="A0A0M0J6W5"/>
<feature type="transmembrane region" description="Helical" evidence="2">
    <location>
        <begin position="199"/>
        <end position="225"/>
    </location>
</feature>
<organism evidence="3 4">
    <name type="scientific">Chrysochromulina tobinii</name>
    <dbReference type="NCBI Taxonomy" id="1460289"/>
    <lineage>
        <taxon>Eukaryota</taxon>
        <taxon>Haptista</taxon>
        <taxon>Haptophyta</taxon>
        <taxon>Prymnesiophyceae</taxon>
        <taxon>Prymnesiales</taxon>
        <taxon>Chrysochromulinaceae</taxon>
        <taxon>Chrysochromulina</taxon>
    </lineage>
</organism>
<keyword evidence="4" id="KW-1185">Reference proteome</keyword>
<comment type="caution">
    <text evidence="3">The sequence shown here is derived from an EMBL/GenBank/DDBJ whole genome shotgun (WGS) entry which is preliminary data.</text>
</comment>
<dbReference type="Proteomes" id="UP000037460">
    <property type="component" value="Unassembled WGS sequence"/>
</dbReference>
<evidence type="ECO:0000256" key="1">
    <source>
        <dbReference type="SAM" id="MobiDB-lite"/>
    </source>
</evidence>
<sequence length="419" mass="47256">MMDPQPKGRAGSRSMEDYNEMGYTSAPMEKHLKDFIELYAIGGDKQPGCKAECIEICQINALQDLDDLRNLSRRCWLGEYFPAKVALRFENALESPEMLNFFKKLDEGNKKPWANTFYFTYSIESMESTCATYGILSALLLTMNVGSFGAIEIEEWGAFESGVAMERCNGTSLFRWSSGRPGETVEECITALSAESEKWFIMANFGASLFLILTLLFSSWLYIAFGIPGADRTRPEEVQAVVARFSGEFATLNFLFLFSVALSGTGILQLTQIKIRSWSLVVFLSTIAIITFVGICVLAAWLIWEMDKAKGFLQKIRTMHARSDKERQDLLALLAKPTEEDNKDENAVRLKKVIAEYMNMNMKDKKGILIKLKEVVDAWHSKMKDEKGKKSGTAEGQDKKDKNRTGKGQEKDKKSGLFF</sequence>
<dbReference type="EMBL" id="JWZX01003284">
    <property type="protein sequence ID" value="KOO22354.1"/>
    <property type="molecule type" value="Genomic_DNA"/>
</dbReference>
<keyword evidence="2" id="KW-0472">Membrane</keyword>
<evidence type="ECO:0000256" key="2">
    <source>
        <dbReference type="SAM" id="Phobius"/>
    </source>
</evidence>
<reference evidence="4" key="1">
    <citation type="journal article" date="2015" name="PLoS Genet.">
        <title>Genome Sequence and Transcriptome Analyses of Chrysochromulina tobin: Metabolic Tools for Enhanced Algal Fitness in the Prominent Order Prymnesiales (Haptophyceae).</title>
        <authorList>
            <person name="Hovde B.T."/>
            <person name="Deodato C.R."/>
            <person name="Hunsperger H.M."/>
            <person name="Ryken S.A."/>
            <person name="Yost W."/>
            <person name="Jha R.K."/>
            <person name="Patterson J."/>
            <person name="Monnat R.J. Jr."/>
            <person name="Barlow S.B."/>
            <person name="Starkenburg S.R."/>
            <person name="Cattolico R.A."/>
        </authorList>
    </citation>
    <scope>NUCLEOTIDE SEQUENCE</scope>
    <source>
        <strain evidence="4">CCMP291</strain>
    </source>
</reference>
<feature type="transmembrane region" description="Helical" evidence="2">
    <location>
        <begin position="245"/>
        <end position="268"/>
    </location>
</feature>
<feature type="transmembrane region" description="Helical" evidence="2">
    <location>
        <begin position="280"/>
        <end position="304"/>
    </location>
</feature>
<gene>
    <name evidence="3" type="ORF">Ctob_002101</name>
</gene>
<name>A0A0M0J6W5_9EUKA</name>
<keyword evidence="2" id="KW-0812">Transmembrane</keyword>